<dbReference type="AlphaFoldDB" id="A0AAE1B6D0"/>
<dbReference type="Proteomes" id="UP001283361">
    <property type="component" value="Unassembled WGS sequence"/>
</dbReference>
<gene>
    <name evidence="1" type="ORF">RRG08_052775</name>
</gene>
<organism evidence="1 2">
    <name type="scientific">Elysia crispata</name>
    <name type="common">lettuce slug</name>
    <dbReference type="NCBI Taxonomy" id="231223"/>
    <lineage>
        <taxon>Eukaryota</taxon>
        <taxon>Metazoa</taxon>
        <taxon>Spiralia</taxon>
        <taxon>Lophotrochozoa</taxon>
        <taxon>Mollusca</taxon>
        <taxon>Gastropoda</taxon>
        <taxon>Heterobranchia</taxon>
        <taxon>Euthyneura</taxon>
        <taxon>Panpulmonata</taxon>
        <taxon>Sacoglossa</taxon>
        <taxon>Placobranchoidea</taxon>
        <taxon>Plakobranchidae</taxon>
        <taxon>Elysia</taxon>
    </lineage>
</organism>
<keyword evidence="2" id="KW-1185">Reference proteome</keyword>
<proteinExistence type="predicted"/>
<reference evidence="1" key="1">
    <citation type="journal article" date="2023" name="G3 (Bethesda)">
        <title>A reference genome for the long-term kleptoplast-retaining sea slug Elysia crispata morphotype clarki.</title>
        <authorList>
            <person name="Eastman K.E."/>
            <person name="Pendleton A.L."/>
            <person name="Shaikh M.A."/>
            <person name="Suttiyut T."/>
            <person name="Ogas R."/>
            <person name="Tomko P."/>
            <person name="Gavelis G."/>
            <person name="Widhalm J.R."/>
            <person name="Wisecaver J.H."/>
        </authorList>
    </citation>
    <scope>NUCLEOTIDE SEQUENCE</scope>
    <source>
        <strain evidence="1">ECLA1</strain>
    </source>
</reference>
<name>A0AAE1B6D0_9GAST</name>
<protein>
    <submittedName>
        <fullName evidence="1">Uncharacterized protein</fullName>
    </submittedName>
</protein>
<dbReference type="EMBL" id="JAWDGP010000459">
    <property type="protein sequence ID" value="KAK3800392.1"/>
    <property type="molecule type" value="Genomic_DNA"/>
</dbReference>
<comment type="caution">
    <text evidence="1">The sequence shown here is derived from an EMBL/GenBank/DDBJ whole genome shotgun (WGS) entry which is preliminary data.</text>
</comment>
<evidence type="ECO:0000313" key="1">
    <source>
        <dbReference type="EMBL" id="KAK3800392.1"/>
    </source>
</evidence>
<evidence type="ECO:0000313" key="2">
    <source>
        <dbReference type="Proteomes" id="UP001283361"/>
    </source>
</evidence>
<sequence>MKKKNGSCHISIDLLQSHRYVYPASIFSPAKSAKREYFLNLDLARAVARSDDLITRPTKYVGGTIQVESLCYHRELESVNLIRSRDILRDGFRRNDMKIIKAVII</sequence>
<accession>A0AAE1B6D0</accession>